<evidence type="ECO:0000313" key="3">
    <source>
        <dbReference type="EMBL" id="UOD50710.1"/>
    </source>
</evidence>
<evidence type="ECO:0000259" key="2">
    <source>
        <dbReference type="Pfam" id="PF13946"/>
    </source>
</evidence>
<dbReference type="Proteomes" id="UP000831607">
    <property type="component" value="Chromosome"/>
</dbReference>
<dbReference type="RefSeq" id="WP_243479119.1">
    <property type="nucleotide sequence ID" value="NZ_CP063982.1"/>
</dbReference>
<organism evidence="3 4">
    <name type="scientific">Orrella daihaiensis</name>
    <dbReference type="NCBI Taxonomy" id="2782176"/>
    <lineage>
        <taxon>Bacteria</taxon>
        <taxon>Pseudomonadati</taxon>
        <taxon>Pseudomonadota</taxon>
        <taxon>Betaproteobacteria</taxon>
        <taxon>Burkholderiales</taxon>
        <taxon>Alcaligenaceae</taxon>
        <taxon>Orrella</taxon>
    </lineage>
</organism>
<keyword evidence="1" id="KW-0732">Signal</keyword>
<dbReference type="Pfam" id="PF13517">
    <property type="entry name" value="FG-GAP_3"/>
    <property type="match status" value="1"/>
</dbReference>
<name>A0ABY4ANV1_9BURK</name>
<dbReference type="InterPro" id="IPR013517">
    <property type="entry name" value="FG-GAP"/>
</dbReference>
<protein>
    <submittedName>
        <fullName evidence="3">DUF4214 domain-containing protein</fullName>
    </submittedName>
</protein>
<dbReference type="PANTHER" id="PTHR46580:SF4">
    <property type="entry name" value="ATP_GTP-BINDING PROTEIN"/>
    <property type="match status" value="1"/>
</dbReference>
<dbReference type="SUPFAM" id="SSF69318">
    <property type="entry name" value="Integrin alpha N-terminal domain"/>
    <property type="match status" value="1"/>
</dbReference>
<dbReference type="PANTHER" id="PTHR46580">
    <property type="entry name" value="SENSOR KINASE-RELATED"/>
    <property type="match status" value="1"/>
</dbReference>
<reference evidence="3 4" key="1">
    <citation type="submission" date="2020-11" db="EMBL/GenBank/DDBJ databases">
        <title>Algicoccus daihaiensis sp.nov., isolated from Daihai Lake in Inner Mongolia.</title>
        <authorList>
            <person name="Kai J."/>
        </authorList>
    </citation>
    <scope>NUCLEOTIDE SEQUENCE [LARGE SCALE GENOMIC DNA]</scope>
    <source>
        <strain evidence="4">f23</strain>
    </source>
</reference>
<dbReference type="Gene3D" id="2.130.10.130">
    <property type="entry name" value="Integrin alpha, N-terminal"/>
    <property type="match status" value="2"/>
</dbReference>
<dbReference type="InterPro" id="IPR028994">
    <property type="entry name" value="Integrin_alpha_N"/>
</dbReference>
<proteinExistence type="predicted"/>
<accession>A0ABY4ANV1</accession>
<dbReference type="InterPro" id="IPR025282">
    <property type="entry name" value="DUF4214"/>
</dbReference>
<dbReference type="Gene3D" id="1.10.3130.20">
    <property type="entry name" value="Phycobilisome linker domain"/>
    <property type="match status" value="1"/>
</dbReference>
<dbReference type="Pfam" id="PF13946">
    <property type="entry name" value="DUF4214"/>
    <property type="match status" value="1"/>
</dbReference>
<evidence type="ECO:0000256" key="1">
    <source>
        <dbReference type="ARBA" id="ARBA00022729"/>
    </source>
</evidence>
<feature type="domain" description="DUF4214" evidence="2">
    <location>
        <begin position="603"/>
        <end position="672"/>
    </location>
</feature>
<keyword evidence="4" id="KW-1185">Reference proteome</keyword>
<dbReference type="InterPro" id="IPR038255">
    <property type="entry name" value="PBS_linker_sf"/>
</dbReference>
<sequence length="688" mass="74962">MNKLDIGVGLQQSFLIKHGDQVDATHGKERVIGDFNGDGIHDLAVAFGNRIPFEEISRNPPQIFLGTQAGLVHDTSFAIANSPQIQSVSRVEAPDINGDGISDLFFGSATSGEQPPAYQNLPGMYAISGSNGFQGYQLEGEDFYHHIRVADVNGDGYPDVLFPGIGGESYFVTGGATPSVTDANIPNNLLRFPNWDVLETYPNGWIKTALWRQTQTVNFVDANRDGHPDLLLLPKGDPHHLLFLNDGTGNFSKSVELRVDAAVPGFEQWGRYAEFVPSSGPNPYEIVGNPVPTKGINYYGSLTYDINGDGWEDLINAGPYIDTFRAGNENNNEQAIQILINDGALFQNETAERISQIEYEVILNRHQGYLIYELVDINGDGHMDLMLSTSFSGYFSPRNTEMTDPSGQKETVFFLNDGTGHFSEVTVAGLPNVNLDIMPVDGKLAFVALPSVTMEIPYNPELGSPWDNSANTTQFDVWITNTPWTRGDEGNNFVHGTTISETIDGGLGTDTLVVLGRSSQYDVDLAGGRPVSIHGLDGMSGTDTLVSVERIKFYDTTVAFDTDGVAGQAYRIYKAAFDRAPDLTGLGYWIKAIDAGATLDSVAAGFVGSSEFQTTYGNNINNTDFITLLYANVLDRTPDDSGFDYWLTRMSEGMTREQVLANFSESGENKANVAELIADGIQYTAFMG</sequence>
<gene>
    <name evidence="3" type="ORF">DHf2319_01890</name>
</gene>
<evidence type="ECO:0000313" key="4">
    <source>
        <dbReference type="Proteomes" id="UP000831607"/>
    </source>
</evidence>
<dbReference type="EMBL" id="CP063982">
    <property type="protein sequence ID" value="UOD50710.1"/>
    <property type="molecule type" value="Genomic_DNA"/>
</dbReference>